<dbReference type="GO" id="GO:0004930">
    <property type="term" value="F:G protein-coupled receptor activity"/>
    <property type="evidence" value="ECO:0007669"/>
    <property type="project" value="InterPro"/>
</dbReference>
<feature type="compositionally biased region" description="Low complexity" evidence="5">
    <location>
        <begin position="782"/>
        <end position="800"/>
    </location>
</feature>
<keyword evidence="10" id="KW-1185">Reference proteome</keyword>
<gene>
    <name evidence="9" type="ORF">LY90DRAFT_518753</name>
</gene>
<dbReference type="OrthoDB" id="2154184at2759"/>
<evidence type="ECO:0000313" key="9">
    <source>
        <dbReference type="EMBL" id="ORY10088.1"/>
    </source>
</evidence>
<comment type="caution">
    <text evidence="9">The sequence shown here is derived from an EMBL/GenBank/DDBJ whole genome shotgun (WGS) entry which is preliminary data.</text>
</comment>
<evidence type="ECO:0000256" key="6">
    <source>
        <dbReference type="SAM" id="Phobius"/>
    </source>
</evidence>
<dbReference type="Pfam" id="PF00003">
    <property type="entry name" value="7tm_3"/>
    <property type="match status" value="1"/>
</dbReference>
<feature type="compositionally biased region" description="Polar residues" evidence="5">
    <location>
        <begin position="760"/>
        <end position="775"/>
    </location>
</feature>
<dbReference type="InterPro" id="IPR006059">
    <property type="entry name" value="SBP"/>
</dbReference>
<evidence type="ECO:0000256" key="1">
    <source>
        <dbReference type="ARBA" id="ARBA00004141"/>
    </source>
</evidence>
<accession>A0A1Y1ZIK7</accession>
<keyword evidence="2 6" id="KW-0812">Transmembrane</keyword>
<reference evidence="9 10" key="1">
    <citation type="submission" date="2016-08" db="EMBL/GenBank/DDBJ databases">
        <title>A Parts List for Fungal Cellulosomes Revealed by Comparative Genomics.</title>
        <authorList>
            <consortium name="DOE Joint Genome Institute"/>
            <person name="Haitjema C.H."/>
            <person name="Gilmore S.P."/>
            <person name="Henske J.K."/>
            <person name="Solomon K.V."/>
            <person name="De Groot R."/>
            <person name="Kuo A."/>
            <person name="Mondo S.J."/>
            <person name="Salamov A.A."/>
            <person name="Labutti K."/>
            <person name="Zhao Z."/>
            <person name="Chiniquy J."/>
            <person name="Barry K."/>
            <person name="Brewer H.M."/>
            <person name="Purvine S.O."/>
            <person name="Wright A.T."/>
            <person name="Boxma B."/>
            <person name="Van Alen T."/>
            <person name="Hackstein J.H."/>
            <person name="Baker S.E."/>
            <person name="Grigoriev I.V."/>
            <person name="O'Malley M.A."/>
        </authorList>
    </citation>
    <scope>NUCLEOTIDE SEQUENCE [LARGE SCALE GENOMIC DNA]</scope>
    <source>
        <strain evidence="9 10">G1</strain>
    </source>
</reference>
<keyword evidence="7" id="KW-0732">Signal</keyword>
<keyword evidence="3 6" id="KW-1133">Transmembrane helix</keyword>
<dbReference type="PANTHER" id="PTHR43649">
    <property type="entry name" value="ARABINOSE-BINDING PROTEIN-RELATED"/>
    <property type="match status" value="1"/>
</dbReference>
<feature type="compositionally biased region" description="Polar residues" evidence="5">
    <location>
        <begin position="820"/>
        <end position="841"/>
    </location>
</feature>
<feature type="domain" description="G-protein coupled receptors family 3 profile" evidence="8">
    <location>
        <begin position="415"/>
        <end position="629"/>
    </location>
</feature>
<dbReference type="SUPFAM" id="SSF53850">
    <property type="entry name" value="Periplasmic binding protein-like II"/>
    <property type="match status" value="1"/>
</dbReference>
<protein>
    <submittedName>
        <fullName evidence="9">Periplasmic binding protein-like II</fullName>
    </submittedName>
</protein>
<evidence type="ECO:0000259" key="8">
    <source>
        <dbReference type="Pfam" id="PF00003"/>
    </source>
</evidence>
<dbReference type="InterPro" id="IPR050490">
    <property type="entry name" value="Bact_solute-bd_prot1"/>
</dbReference>
<evidence type="ECO:0000256" key="4">
    <source>
        <dbReference type="ARBA" id="ARBA00023136"/>
    </source>
</evidence>
<evidence type="ECO:0000313" key="10">
    <source>
        <dbReference type="Proteomes" id="UP000193920"/>
    </source>
</evidence>
<dbReference type="InterPro" id="IPR017978">
    <property type="entry name" value="GPCR_3_C"/>
</dbReference>
<feature type="transmembrane region" description="Helical" evidence="6">
    <location>
        <begin position="600"/>
        <end position="620"/>
    </location>
</feature>
<keyword evidence="4 6" id="KW-0472">Membrane</keyword>
<dbReference type="Proteomes" id="UP000193920">
    <property type="component" value="Unassembled WGS sequence"/>
</dbReference>
<feature type="signal peptide" evidence="7">
    <location>
        <begin position="1"/>
        <end position="20"/>
    </location>
</feature>
<comment type="subcellular location">
    <subcellularLocation>
        <location evidence="1">Membrane</location>
        <topology evidence="1">Multi-pass membrane protein</topology>
    </subcellularLocation>
</comment>
<organism evidence="9 10">
    <name type="scientific">Neocallimastix californiae</name>
    <dbReference type="NCBI Taxonomy" id="1754190"/>
    <lineage>
        <taxon>Eukaryota</taxon>
        <taxon>Fungi</taxon>
        <taxon>Fungi incertae sedis</taxon>
        <taxon>Chytridiomycota</taxon>
        <taxon>Chytridiomycota incertae sedis</taxon>
        <taxon>Neocallimastigomycetes</taxon>
        <taxon>Neocallimastigales</taxon>
        <taxon>Neocallimastigaceae</taxon>
        <taxon>Neocallimastix</taxon>
    </lineage>
</organism>
<evidence type="ECO:0000256" key="2">
    <source>
        <dbReference type="ARBA" id="ARBA00022692"/>
    </source>
</evidence>
<feature type="transmembrane region" description="Helical" evidence="6">
    <location>
        <begin position="632"/>
        <end position="653"/>
    </location>
</feature>
<dbReference type="Pfam" id="PF01547">
    <property type="entry name" value="SBP_bac_1"/>
    <property type="match status" value="1"/>
</dbReference>
<feature type="transmembrane region" description="Helical" evidence="6">
    <location>
        <begin position="417"/>
        <end position="438"/>
    </location>
</feature>
<feature type="chain" id="PRO_5013254365" evidence="7">
    <location>
        <begin position="21"/>
        <end position="915"/>
    </location>
</feature>
<dbReference type="GO" id="GO:0016020">
    <property type="term" value="C:membrane"/>
    <property type="evidence" value="ECO:0007669"/>
    <property type="project" value="UniProtKB-SubCell"/>
</dbReference>
<feature type="transmembrane region" description="Helical" evidence="6">
    <location>
        <begin position="481"/>
        <end position="499"/>
    </location>
</feature>
<evidence type="ECO:0000256" key="7">
    <source>
        <dbReference type="SAM" id="SignalP"/>
    </source>
</evidence>
<dbReference type="AlphaFoldDB" id="A0A1Y1ZIK7"/>
<dbReference type="Gene3D" id="3.40.190.10">
    <property type="entry name" value="Periplasmic binding protein-like II"/>
    <property type="match status" value="1"/>
</dbReference>
<evidence type="ECO:0000256" key="3">
    <source>
        <dbReference type="ARBA" id="ARBA00022989"/>
    </source>
</evidence>
<name>A0A1Y1ZIK7_9FUNG</name>
<proteinExistence type="predicted"/>
<dbReference type="PANTHER" id="PTHR43649:SF12">
    <property type="entry name" value="DIACETYLCHITOBIOSE BINDING PROTEIN DASA"/>
    <property type="match status" value="1"/>
</dbReference>
<feature type="transmembrane region" description="Helical" evidence="6">
    <location>
        <begin position="560"/>
        <end position="588"/>
    </location>
</feature>
<feature type="region of interest" description="Disordered" evidence="5">
    <location>
        <begin position="760"/>
        <end position="845"/>
    </location>
</feature>
<sequence length="915" mass="105268">MNLYTYIILLLLFYIGYVKSDTVNLIYFQDGSNEKIIKSIVEDFNNYSQEKNLEIQLIDNIYSTVTTPESYSETIEFLLKSKSSKYDLIIHDMIDSKKLANYLTNLNEYISSPLFEMYSNGIVNDTYIINKNMIALPLYIEYSMLFSNQDLLDKYEKSIPKTWDDLINIAKFIMTEELNSGNEVFGYSADMTDTESGFASFYEYIYSFREKETDPYPKITNSEAVEAMKKLKKLKDELGEHGIRSNQNDINECLNSSNCLFVKTWNTAPHIGNYTVSNLPGHATGVTGSCLGGYNMGINKHISNKKKENVAKVINYFVSYEYQKDNILKYGVQSALKDIYDDSSICQKYKQCQDFRTIQPILRPIHAKDDYFDYSHRYRNFLLKYLYDDTDLNECLQNIEYLTKIFYEEESSLMNKIYIIIISVTVLYMIITYCLAFTKKHRGKFGLLNRFYWFLYMLGQIIIMCYGIAGMGETTNFKCQIRPIIFSVGFTLSNTILLVRMLINFPESERRFVRFCENNFGLTLIISLGIDTILNVINLIEPYEVESIIDGNIMYNKCKLGTMLGLLSLAIIFLYKILILIAMAILVFVEWNIKEFRHDIRYLTSTLFISFIIYFLFGMVQNINLGGYKERFFIPAMITYIYGLSCYSAYFVARFFSKYEDSESEESIIKKAIHGSDGKEKPLPGPLEKYSSSYSLNQSNSNVPSKRMSITDRLISLHNYGDEIKKSSDLIKSSNNSSNTNLSSSLSIFNPRKSSRSISNINDFNNLNHRPSQITAIPENRTTTSYGSASSHSNSNLTDSVGHDSNYSDEHINRSRTHSSDNLGTSFSRVNRINSTPNKTIMGSGMNKMRSYDNFSSIGFTRKGSNISFTKKTSQTNLSRKESVKSINDKTNNIKSNDCIYREDNNNNNNDNKLL</sequence>
<feature type="transmembrane region" description="Helical" evidence="6">
    <location>
        <begin position="520"/>
        <end position="540"/>
    </location>
</feature>
<evidence type="ECO:0000256" key="5">
    <source>
        <dbReference type="SAM" id="MobiDB-lite"/>
    </source>
</evidence>
<dbReference type="EMBL" id="MCOG01000398">
    <property type="protein sequence ID" value="ORY10088.1"/>
    <property type="molecule type" value="Genomic_DNA"/>
</dbReference>
<feature type="transmembrane region" description="Helical" evidence="6">
    <location>
        <begin position="450"/>
        <end position="469"/>
    </location>
</feature>